<keyword evidence="5" id="KW-1185">Reference proteome</keyword>
<feature type="site" description="Important for substrate specificity" evidence="3">
    <location>
        <position position="69"/>
    </location>
</feature>
<dbReference type="NCBIfam" id="TIGR00172">
    <property type="entry name" value="maf"/>
    <property type="match status" value="1"/>
</dbReference>
<evidence type="ECO:0000313" key="5">
    <source>
        <dbReference type="Proteomes" id="UP001158045"/>
    </source>
</evidence>
<feature type="site" description="Important for substrate specificity" evidence="3">
    <location>
        <position position="152"/>
    </location>
</feature>
<dbReference type="PANTHER" id="PTHR43213">
    <property type="entry name" value="BIFUNCTIONAL DTTP/UTP PYROPHOSPHATASE/METHYLTRANSFERASE PROTEIN-RELATED"/>
    <property type="match status" value="1"/>
</dbReference>
<dbReference type="PIRSF" id="PIRSF006305">
    <property type="entry name" value="Maf"/>
    <property type="match status" value="1"/>
</dbReference>
<name>A0ABT6ND62_9FIRM</name>
<comment type="subcellular location">
    <subcellularLocation>
        <location evidence="3">Cytoplasm</location>
    </subcellularLocation>
</comment>
<proteinExistence type="inferred from homology"/>
<dbReference type="Proteomes" id="UP001158045">
    <property type="component" value="Unassembled WGS sequence"/>
</dbReference>
<dbReference type="SUPFAM" id="SSF52972">
    <property type="entry name" value="ITPase-like"/>
    <property type="match status" value="1"/>
</dbReference>
<dbReference type="Pfam" id="PF02545">
    <property type="entry name" value="Maf"/>
    <property type="match status" value="1"/>
</dbReference>
<dbReference type="Gene3D" id="3.90.950.10">
    <property type="match status" value="1"/>
</dbReference>
<evidence type="ECO:0000256" key="3">
    <source>
        <dbReference type="HAMAP-Rule" id="MF_00528"/>
    </source>
</evidence>
<dbReference type="PANTHER" id="PTHR43213:SF5">
    <property type="entry name" value="BIFUNCTIONAL DTTP_UTP PYROPHOSPHATASE_METHYLTRANSFERASE PROTEIN-RELATED"/>
    <property type="match status" value="1"/>
</dbReference>
<dbReference type="EC" id="3.6.1.9" evidence="3"/>
<evidence type="ECO:0000256" key="2">
    <source>
        <dbReference type="ARBA" id="ARBA00022801"/>
    </source>
</evidence>
<feature type="site" description="Important for substrate specificity" evidence="3">
    <location>
        <position position="11"/>
    </location>
</feature>
<reference evidence="4 5" key="1">
    <citation type="submission" date="2023-04" db="EMBL/GenBank/DDBJ databases">
        <title>Fusibacter bizertensis strain WBS, isolated from littoral bottom sediments of the Arctic seas - biochemical and genomic analysis.</title>
        <authorList>
            <person name="Brioukhanov A.L."/>
        </authorList>
    </citation>
    <scope>NUCLEOTIDE SEQUENCE [LARGE SCALE GENOMIC DNA]</scope>
    <source>
        <strain evidence="4 5">WBS</strain>
    </source>
</reference>
<comment type="caution">
    <text evidence="4">The sequence shown here is derived from an EMBL/GenBank/DDBJ whole genome shotgun (WGS) entry which is preliminary data.</text>
</comment>
<evidence type="ECO:0000313" key="4">
    <source>
        <dbReference type="EMBL" id="MDH8678354.1"/>
    </source>
</evidence>
<feature type="active site" description="Proton acceptor" evidence="3">
    <location>
        <position position="68"/>
    </location>
</feature>
<dbReference type="InterPro" id="IPR029001">
    <property type="entry name" value="ITPase-like_fam"/>
</dbReference>
<dbReference type="RefSeq" id="WP_281094196.1">
    <property type="nucleotide sequence ID" value="NZ_JARYZI010000005.1"/>
</dbReference>
<accession>A0ABT6ND62</accession>
<keyword evidence="2 3" id="KW-0378">Hydrolase</keyword>
<gene>
    <name evidence="4" type="ORF">QE109_09365</name>
</gene>
<dbReference type="HAMAP" id="MF_00528">
    <property type="entry name" value="Maf"/>
    <property type="match status" value="1"/>
</dbReference>
<sequence>MRIVLASASPRRVELLKQFNIEFDIIPSDIDEIVRNHELPEQAVMSLAFEKAYQISKANTDAIVIASDTVVFFGDILGKPKDYEDAFNMLKKLSGKTHEVYTGIALLCDETKLKVVDYEVTKVQFNVLSDTDIKDYLETGEAYDKAGAYGIQGFGALLVNKIDGDYFNVMGLPLSKLNVLLKKHVQLDLMK</sequence>
<comment type="catalytic activity">
    <reaction evidence="3">
        <text>UTP + H2O = UMP + diphosphate + H(+)</text>
        <dbReference type="Rhea" id="RHEA:29395"/>
        <dbReference type="ChEBI" id="CHEBI:15377"/>
        <dbReference type="ChEBI" id="CHEBI:15378"/>
        <dbReference type="ChEBI" id="CHEBI:33019"/>
        <dbReference type="ChEBI" id="CHEBI:46398"/>
        <dbReference type="ChEBI" id="CHEBI:57865"/>
        <dbReference type="EC" id="3.6.1.9"/>
    </reaction>
</comment>
<evidence type="ECO:0000256" key="1">
    <source>
        <dbReference type="ARBA" id="ARBA00001968"/>
    </source>
</evidence>
<dbReference type="CDD" id="cd00555">
    <property type="entry name" value="Maf"/>
    <property type="match status" value="1"/>
</dbReference>
<comment type="catalytic activity">
    <reaction evidence="3">
        <text>dTTP + H2O = dTMP + diphosphate + H(+)</text>
        <dbReference type="Rhea" id="RHEA:28534"/>
        <dbReference type="ChEBI" id="CHEBI:15377"/>
        <dbReference type="ChEBI" id="CHEBI:15378"/>
        <dbReference type="ChEBI" id="CHEBI:33019"/>
        <dbReference type="ChEBI" id="CHEBI:37568"/>
        <dbReference type="ChEBI" id="CHEBI:63528"/>
        <dbReference type="EC" id="3.6.1.9"/>
    </reaction>
</comment>
<keyword evidence="3" id="KW-0546">Nucleotide metabolism</keyword>
<comment type="caution">
    <text evidence="3">Lacks conserved residue(s) required for the propagation of feature annotation.</text>
</comment>
<dbReference type="GO" id="GO:0016787">
    <property type="term" value="F:hydrolase activity"/>
    <property type="evidence" value="ECO:0007669"/>
    <property type="project" value="UniProtKB-KW"/>
</dbReference>
<dbReference type="EMBL" id="JARYZI010000005">
    <property type="protein sequence ID" value="MDH8678354.1"/>
    <property type="molecule type" value="Genomic_DNA"/>
</dbReference>
<comment type="function">
    <text evidence="3">Nucleoside triphosphate pyrophosphatase that hydrolyzes dTTP and UTP. May have a dual role in cell division arrest and in preventing the incorporation of modified nucleotides into cellular nucleic acids.</text>
</comment>
<protein>
    <recommendedName>
        <fullName evidence="3">dTTP/UTP pyrophosphatase</fullName>
        <shortName evidence="3">dTTPase/UTPase</shortName>
        <ecNumber evidence="3">3.6.1.9</ecNumber>
    </recommendedName>
    <alternativeName>
        <fullName evidence="3">Nucleoside triphosphate pyrophosphatase</fullName>
    </alternativeName>
    <alternativeName>
        <fullName evidence="3">Nucleotide pyrophosphatase</fullName>
        <shortName evidence="3">Nucleotide PPase</shortName>
    </alternativeName>
</protein>
<organism evidence="4 5">
    <name type="scientific">Fusibacter bizertensis</name>
    <dbReference type="NCBI Taxonomy" id="1488331"/>
    <lineage>
        <taxon>Bacteria</taxon>
        <taxon>Bacillati</taxon>
        <taxon>Bacillota</taxon>
        <taxon>Clostridia</taxon>
        <taxon>Eubacteriales</taxon>
        <taxon>Eubacteriales Family XII. Incertae Sedis</taxon>
        <taxon>Fusibacter</taxon>
    </lineage>
</organism>
<comment type="similarity">
    <text evidence="3">Belongs to the Maf family. YhdE subfamily.</text>
</comment>
<dbReference type="InterPro" id="IPR003697">
    <property type="entry name" value="Maf-like"/>
</dbReference>
<keyword evidence="3" id="KW-0963">Cytoplasm</keyword>
<comment type="cofactor">
    <cofactor evidence="1 3">
        <name>a divalent metal cation</name>
        <dbReference type="ChEBI" id="CHEBI:60240"/>
    </cofactor>
</comment>